<evidence type="ECO:0000313" key="1">
    <source>
        <dbReference type="EMBL" id="MDI9860955.1"/>
    </source>
</evidence>
<evidence type="ECO:0008006" key="3">
    <source>
        <dbReference type="Google" id="ProtNLM"/>
    </source>
</evidence>
<keyword evidence="2" id="KW-1185">Reference proteome</keyword>
<evidence type="ECO:0000313" key="2">
    <source>
        <dbReference type="Proteomes" id="UP001236507"/>
    </source>
</evidence>
<name>A0ABT6YBM9_9BACT</name>
<dbReference type="RefSeq" id="WP_283345523.1">
    <property type="nucleotide sequence ID" value="NZ_JASHIF010000015.1"/>
</dbReference>
<reference evidence="1 2" key="1">
    <citation type="submission" date="2023-05" db="EMBL/GenBank/DDBJ databases">
        <title>Novel species of genus Flectobacillus isolated from stream in China.</title>
        <authorList>
            <person name="Lu H."/>
        </authorList>
    </citation>
    <scope>NUCLEOTIDE SEQUENCE [LARGE SCALE GENOMIC DNA]</scope>
    <source>
        <strain evidence="1 2">KCTC 42575</strain>
    </source>
</reference>
<accession>A0ABT6YBM9</accession>
<protein>
    <recommendedName>
        <fullName evidence="3">Lipoprotein</fullName>
    </recommendedName>
</protein>
<dbReference type="Proteomes" id="UP001236507">
    <property type="component" value="Unassembled WGS sequence"/>
</dbReference>
<organism evidence="1 2">
    <name type="scientific">Flectobacillus roseus</name>
    <dbReference type="NCBI Taxonomy" id="502259"/>
    <lineage>
        <taxon>Bacteria</taxon>
        <taxon>Pseudomonadati</taxon>
        <taxon>Bacteroidota</taxon>
        <taxon>Cytophagia</taxon>
        <taxon>Cytophagales</taxon>
        <taxon>Flectobacillaceae</taxon>
        <taxon>Flectobacillus</taxon>
    </lineage>
</organism>
<dbReference type="PROSITE" id="PS51257">
    <property type="entry name" value="PROKAR_LIPOPROTEIN"/>
    <property type="match status" value="1"/>
</dbReference>
<sequence>MKKITFFLLGLFGMLGCVSEPTFDVIPYIGFNSARIITKTSSDLLGNTTKRDSLILTINFQDGDGDLGLTQDDYKKLILIQPNLRTFDVDLYVKKKGTYIKSTPSFPLGGNHFQRYKEGDKPGPIEGSIDFSINFDYNNFSGIPSLTGKKDTIRFDIWITDRALHKSNVVQSNDIVLFDN</sequence>
<gene>
    <name evidence="1" type="ORF">QM524_17195</name>
</gene>
<proteinExistence type="predicted"/>
<dbReference type="EMBL" id="JASHIF010000015">
    <property type="protein sequence ID" value="MDI9860955.1"/>
    <property type="molecule type" value="Genomic_DNA"/>
</dbReference>
<comment type="caution">
    <text evidence="1">The sequence shown here is derived from an EMBL/GenBank/DDBJ whole genome shotgun (WGS) entry which is preliminary data.</text>
</comment>